<accession>A0A4U5UEL4</accession>
<evidence type="ECO:0000256" key="3">
    <source>
        <dbReference type="ARBA" id="ARBA00022801"/>
    </source>
</evidence>
<dbReference type="GO" id="GO:0006543">
    <property type="term" value="P:L-glutamine catabolic process"/>
    <property type="evidence" value="ECO:0007669"/>
    <property type="project" value="TreeGrafter"/>
</dbReference>
<organism evidence="6 7">
    <name type="scientific">Collichthys lucidus</name>
    <name type="common">Big head croaker</name>
    <name type="synonym">Sciaena lucida</name>
    <dbReference type="NCBI Taxonomy" id="240159"/>
    <lineage>
        <taxon>Eukaryota</taxon>
        <taxon>Metazoa</taxon>
        <taxon>Chordata</taxon>
        <taxon>Craniata</taxon>
        <taxon>Vertebrata</taxon>
        <taxon>Euteleostomi</taxon>
        <taxon>Actinopterygii</taxon>
        <taxon>Neopterygii</taxon>
        <taxon>Teleostei</taxon>
        <taxon>Neoteleostei</taxon>
        <taxon>Acanthomorphata</taxon>
        <taxon>Eupercaria</taxon>
        <taxon>Sciaenidae</taxon>
        <taxon>Collichthys</taxon>
    </lineage>
</organism>
<evidence type="ECO:0000256" key="5">
    <source>
        <dbReference type="PROSITE-ProRule" id="PRU00023"/>
    </source>
</evidence>
<keyword evidence="5" id="KW-0040">ANK repeat</keyword>
<evidence type="ECO:0000313" key="6">
    <source>
        <dbReference type="EMBL" id="TKS72909.1"/>
    </source>
</evidence>
<dbReference type="InterPro" id="IPR002110">
    <property type="entry name" value="Ankyrin_rpt"/>
</dbReference>
<evidence type="ECO:0000256" key="2">
    <source>
        <dbReference type="ARBA" id="ARBA00012918"/>
    </source>
</evidence>
<comment type="catalytic activity">
    <reaction evidence="4">
        <text>L-glutamine + H2O = L-glutamate + NH4(+)</text>
        <dbReference type="Rhea" id="RHEA:15889"/>
        <dbReference type="ChEBI" id="CHEBI:15377"/>
        <dbReference type="ChEBI" id="CHEBI:28938"/>
        <dbReference type="ChEBI" id="CHEBI:29985"/>
        <dbReference type="ChEBI" id="CHEBI:58359"/>
        <dbReference type="EC" id="3.5.1.2"/>
    </reaction>
</comment>
<name>A0A4U5UEL4_COLLU</name>
<feature type="repeat" description="ANK" evidence="5">
    <location>
        <begin position="86"/>
        <end position="119"/>
    </location>
</feature>
<comment type="similarity">
    <text evidence="1">Belongs to the glutaminase family.</text>
</comment>
<dbReference type="AlphaFoldDB" id="A0A4U5UEL4"/>
<dbReference type="Gene3D" id="1.25.40.20">
    <property type="entry name" value="Ankyrin repeat-containing domain"/>
    <property type="match status" value="1"/>
</dbReference>
<dbReference type="EC" id="3.5.1.2" evidence="2"/>
<sequence length="144" mass="15520">MSLFVVAGIDTGRVQQPRLTAGSGSGVLGLMAFSPELDACGNPWRAVHFCQGYQIMNVLLAALKGDVQALRRYFLSGVDVNAVDYDGRSALHVAAAEGHTEVIRFLLENAGANRALKDRWGSSPVQEARRHNKEAAVQLLQGVM</sequence>
<dbReference type="STRING" id="240159.A0A4U5UEL4"/>
<evidence type="ECO:0000313" key="7">
    <source>
        <dbReference type="Proteomes" id="UP000298787"/>
    </source>
</evidence>
<keyword evidence="3" id="KW-0378">Hydrolase</keyword>
<dbReference type="InterPro" id="IPR015868">
    <property type="entry name" value="Glutaminase"/>
</dbReference>
<dbReference type="GO" id="GO:0004359">
    <property type="term" value="F:glutaminase activity"/>
    <property type="evidence" value="ECO:0007669"/>
    <property type="project" value="UniProtKB-EC"/>
</dbReference>
<dbReference type="InterPro" id="IPR012338">
    <property type="entry name" value="Beta-lactam/transpept-like"/>
</dbReference>
<dbReference type="PANTHER" id="PTHR12544">
    <property type="entry name" value="GLUTAMINASE"/>
    <property type="match status" value="1"/>
</dbReference>
<dbReference type="Pfam" id="PF12796">
    <property type="entry name" value="Ank_2"/>
    <property type="match status" value="1"/>
</dbReference>
<reference evidence="6 7" key="1">
    <citation type="submission" date="2019-01" db="EMBL/GenBank/DDBJ databases">
        <title>Genome Assembly of Collichthys lucidus.</title>
        <authorList>
            <person name="Cai M."/>
            <person name="Xiao S."/>
        </authorList>
    </citation>
    <scope>NUCLEOTIDE SEQUENCE [LARGE SCALE GENOMIC DNA]</scope>
    <source>
        <strain evidence="6">JT15FE1705JMU</strain>
        <tissue evidence="6">Muscle</tissue>
    </source>
</reference>
<dbReference type="InterPro" id="IPR036770">
    <property type="entry name" value="Ankyrin_rpt-contain_sf"/>
</dbReference>
<gene>
    <name evidence="6" type="ORF">D9C73_006986</name>
</gene>
<evidence type="ECO:0000256" key="4">
    <source>
        <dbReference type="ARBA" id="ARBA00049534"/>
    </source>
</evidence>
<dbReference type="PROSITE" id="PS50088">
    <property type="entry name" value="ANK_REPEAT"/>
    <property type="match status" value="1"/>
</dbReference>
<dbReference type="SUPFAM" id="SSF48403">
    <property type="entry name" value="Ankyrin repeat"/>
    <property type="match status" value="1"/>
</dbReference>
<dbReference type="Proteomes" id="UP000298787">
    <property type="component" value="Chromosome 7"/>
</dbReference>
<dbReference type="GO" id="GO:0006537">
    <property type="term" value="P:glutamate biosynthetic process"/>
    <property type="evidence" value="ECO:0007669"/>
    <property type="project" value="TreeGrafter"/>
</dbReference>
<evidence type="ECO:0000256" key="1">
    <source>
        <dbReference type="ARBA" id="ARBA00011076"/>
    </source>
</evidence>
<dbReference type="PROSITE" id="PS50297">
    <property type="entry name" value="ANK_REP_REGION"/>
    <property type="match status" value="1"/>
</dbReference>
<dbReference type="FunFam" id="1.25.40.20:FF:000069">
    <property type="entry name" value="Glutaminase, isoform E"/>
    <property type="match status" value="1"/>
</dbReference>
<dbReference type="SMART" id="SM00248">
    <property type="entry name" value="ANK"/>
    <property type="match status" value="1"/>
</dbReference>
<protein>
    <recommendedName>
        <fullName evidence="2">glutaminase</fullName>
        <ecNumber evidence="2">3.5.1.2</ecNumber>
    </recommendedName>
</protein>
<dbReference type="EMBL" id="CM014084">
    <property type="protein sequence ID" value="TKS72909.1"/>
    <property type="molecule type" value="Genomic_DNA"/>
</dbReference>
<dbReference type="Gene3D" id="3.40.710.10">
    <property type="entry name" value="DD-peptidase/beta-lactamase superfamily"/>
    <property type="match status" value="1"/>
</dbReference>
<dbReference type="PANTHER" id="PTHR12544:SF26">
    <property type="entry name" value="GLUTAMINASE"/>
    <property type="match status" value="1"/>
</dbReference>
<proteinExistence type="inferred from homology"/>
<keyword evidence="7" id="KW-1185">Reference proteome</keyword>